<sequence>MSRENPYAVPFDGPALDWVPIVPSATALAQPIRAIRANTDGTVTVTMKRTGASRTLNFVAGETRTLWATHVTAATATGLEGAI</sequence>
<reference evidence="1" key="1">
    <citation type="submission" date="2021-03" db="EMBL/GenBank/DDBJ databases">
        <title>Whole Genome Sequence of Bradyrhizobium sp. Strain 144S4.</title>
        <authorList>
            <person name="Bromfield E.S.P."/>
            <person name="Cloutier S."/>
        </authorList>
    </citation>
    <scope>NUCLEOTIDE SEQUENCE [LARGE SCALE GENOMIC DNA]</scope>
    <source>
        <strain evidence="1">144S4</strain>
    </source>
</reference>
<dbReference type="KEGG" id="bban:J4G43_031350"/>
<dbReference type="RefSeq" id="WP_028152680.1">
    <property type="nucleotide sequence ID" value="NZ_CP086136.1"/>
</dbReference>
<dbReference type="EMBL" id="JAGEMI010000001">
    <property type="protein sequence ID" value="MBO1865608.1"/>
    <property type="molecule type" value="Genomic_DNA"/>
</dbReference>
<evidence type="ECO:0000313" key="2">
    <source>
        <dbReference type="EMBL" id="UEM09226.1"/>
    </source>
</evidence>
<evidence type="ECO:0000313" key="3">
    <source>
        <dbReference type="Proteomes" id="UP000664702"/>
    </source>
</evidence>
<dbReference type="AlphaFoldDB" id="A0A939MAG8"/>
<dbReference type="Proteomes" id="UP000664702">
    <property type="component" value="Chromosome"/>
</dbReference>
<accession>A0A939MAG8</accession>
<name>A0A939MAG8_9BRAD</name>
<reference evidence="2 3" key="2">
    <citation type="journal article" date="2022" name="Int. J. Syst. Evol. Microbiol.">
        <title>Strains of Bradyrhizobium barranii sp. nov. associated with legumes native to Canada are symbionts of soybeans and belong to different subspecies (subsp. barranii subsp. nov. and subsp. apii subsp. nov.) and symbiovars (sv. glycinearum and sv. septentrionale).</title>
        <authorList>
            <person name="Bromfield E.S.P."/>
            <person name="Cloutier S."/>
            <person name="Wasai-Hara S."/>
            <person name="Minamisawa K."/>
        </authorList>
    </citation>
    <scope>NUCLEOTIDE SEQUENCE [LARGE SCALE GENOMIC DNA]</scope>
    <source>
        <strain evidence="2 3">144S4</strain>
    </source>
</reference>
<organism evidence="1">
    <name type="scientific">Bradyrhizobium barranii subsp. barranii</name>
    <dbReference type="NCBI Taxonomy" id="2823807"/>
    <lineage>
        <taxon>Bacteria</taxon>
        <taxon>Pseudomonadati</taxon>
        <taxon>Pseudomonadota</taxon>
        <taxon>Alphaproteobacteria</taxon>
        <taxon>Hyphomicrobiales</taxon>
        <taxon>Nitrobacteraceae</taxon>
        <taxon>Bradyrhizobium</taxon>
        <taxon>Bradyrhizobium barranii</taxon>
    </lineage>
</organism>
<protein>
    <submittedName>
        <fullName evidence="1">Uncharacterized protein</fullName>
    </submittedName>
</protein>
<dbReference type="EMBL" id="CP086136">
    <property type="protein sequence ID" value="UEM09226.1"/>
    <property type="molecule type" value="Genomic_DNA"/>
</dbReference>
<proteinExistence type="predicted"/>
<evidence type="ECO:0000313" key="1">
    <source>
        <dbReference type="EMBL" id="MBO1865608.1"/>
    </source>
</evidence>
<gene>
    <name evidence="2" type="ORF">J4G43_031350</name>
    <name evidence="1" type="ORF">J4G43_33330</name>
</gene>